<name>A0AAU8H612_9ACTN</name>
<feature type="compositionally biased region" description="Basic and acidic residues" evidence="9">
    <location>
        <begin position="174"/>
        <end position="187"/>
    </location>
</feature>
<dbReference type="RefSeq" id="WP_350930657.1">
    <property type="nucleotide sequence ID" value="NZ_CP157762.1"/>
</dbReference>
<dbReference type="Pfam" id="PF00692">
    <property type="entry name" value="dUTPase"/>
    <property type="match status" value="1"/>
</dbReference>
<dbReference type="PANTHER" id="PTHR11241">
    <property type="entry name" value="DEOXYURIDINE 5'-TRIPHOSPHATE NUCLEOTIDOHYDROLASE"/>
    <property type="match status" value="1"/>
</dbReference>
<keyword evidence="4 8" id="KW-0378">Hydrolase</keyword>
<dbReference type="AlphaFoldDB" id="A0AAU8H612"/>
<evidence type="ECO:0000259" key="10">
    <source>
        <dbReference type="Pfam" id="PF00692"/>
    </source>
</evidence>
<protein>
    <recommendedName>
        <fullName evidence="8">Deoxyuridine 5'-triphosphate nucleotidohydrolase</fullName>
        <shortName evidence="8">dUTPase</shortName>
        <ecNumber evidence="8">3.6.1.23</ecNumber>
    </recommendedName>
    <alternativeName>
        <fullName evidence="8">dUTP pyrophosphatase</fullName>
    </alternativeName>
</protein>
<comment type="cofactor">
    <cofactor evidence="1 8">
        <name>Mg(2+)</name>
        <dbReference type="ChEBI" id="CHEBI:18420"/>
    </cofactor>
</comment>
<dbReference type="NCBIfam" id="NF001862">
    <property type="entry name" value="PRK00601.1"/>
    <property type="match status" value="1"/>
</dbReference>
<dbReference type="InterPro" id="IPR036157">
    <property type="entry name" value="dUTPase-like_sf"/>
</dbReference>
<comment type="catalytic activity">
    <reaction evidence="7 8">
        <text>dUTP + H2O = dUMP + diphosphate + H(+)</text>
        <dbReference type="Rhea" id="RHEA:10248"/>
        <dbReference type="ChEBI" id="CHEBI:15377"/>
        <dbReference type="ChEBI" id="CHEBI:15378"/>
        <dbReference type="ChEBI" id="CHEBI:33019"/>
        <dbReference type="ChEBI" id="CHEBI:61555"/>
        <dbReference type="ChEBI" id="CHEBI:246422"/>
        <dbReference type="EC" id="3.6.1.23"/>
    </reaction>
</comment>
<feature type="binding site" evidence="8">
    <location>
        <begin position="83"/>
        <end position="85"/>
    </location>
    <ligand>
        <name>substrate</name>
    </ligand>
</feature>
<dbReference type="Gene3D" id="2.70.40.10">
    <property type="match status" value="1"/>
</dbReference>
<proteinExistence type="inferred from homology"/>
<evidence type="ECO:0000256" key="9">
    <source>
        <dbReference type="SAM" id="MobiDB-lite"/>
    </source>
</evidence>
<dbReference type="GO" id="GO:0006226">
    <property type="term" value="P:dUMP biosynthetic process"/>
    <property type="evidence" value="ECO:0007669"/>
    <property type="project" value="UniProtKB-UniRule"/>
</dbReference>
<evidence type="ECO:0000256" key="7">
    <source>
        <dbReference type="ARBA" id="ARBA00047686"/>
    </source>
</evidence>
<dbReference type="FunFam" id="2.70.40.10:FF:000008">
    <property type="entry name" value="Deoxyuridine 5'-triphosphate nucleotidohydrolase"/>
    <property type="match status" value="1"/>
</dbReference>
<dbReference type="InterPro" id="IPR029054">
    <property type="entry name" value="dUTPase-like"/>
</dbReference>
<evidence type="ECO:0000313" key="12">
    <source>
        <dbReference type="EMBL" id="XCH71804.1"/>
    </source>
</evidence>
<comment type="caution">
    <text evidence="8">Lacks conserved residue(s) required for the propagation of feature annotation.</text>
</comment>
<dbReference type="GO" id="GO:0000287">
    <property type="term" value="F:magnesium ion binding"/>
    <property type="evidence" value="ECO:0007669"/>
    <property type="project" value="UniProtKB-UniRule"/>
</dbReference>
<dbReference type="GO" id="GO:0046081">
    <property type="term" value="P:dUTP catabolic process"/>
    <property type="evidence" value="ECO:0007669"/>
    <property type="project" value="InterPro"/>
</dbReference>
<sequence>MTNVVPVPVRRLDPELPLPAYAHPGDAGADLVAAADVELPPGGRALVPTGVAIALPEGYVGLVHPRSGLAARLGVTVLNAPGTVDAGYRGEILVNLINHDREVPAKISRGDRIAQLVVQRVERADFQPVAELPASRRGAGGHGSTGGHAGLVPSPGTTPDGRREGSAAPAGRQSPDRADGRTEEVAG</sequence>
<dbReference type="EMBL" id="CP159342">
    <property type="protein sequence ID" value="XCH71804.1"/>
    <property type="molecule type" value="Genomic_DNA"/>
</dbReference>
<dbReference type="InterPro" id="IPR033704">
    <property type="entry name" value="dUTPase_trimeric"/>
</dbReference>
<accession>A0AAU8H612</accession>
<evidence type="ECO:0000256" key="2">
    <source>
        <dbReference type="ARBA" id="ARBA00006581"/>
    </source>
</evidence>
<organism evidence="12">
    <name type="scientific">Micromonospora sp. CCTCC AA 2012012</name>
    <dbReference type="NCBI Taxonomy" id="3111921"/>
    <lineage>
        <taxon>Bacteria</taxon>
        <taxon>Bacillati</taxon>
        <taxon>Actinomycetota</taxon>
        <taxon>Actinomycetes</taxon>
        <taxon>Micromonosporales</taxon>
        <taxon>Micromonosporaceae</taxon>
        <taxon>Micromonospora</taxon>
    </lineage>
</organism>
<dbReference type="SUPFAM" id="SSF51283">
    <property type="entry name" value="dUTPase-like"/>
    <property type="match status" value="1"/>
</dbReference>
<gene>
    <name evidence="8 12" type="primary">dut</name>
    <name evidence="12" type="ORF">ABUL08_15665</name>
    <name evidence="11" type="ORF">VK199_15600</name>
</gene>
<dbReference type="NCBIfam" id="TIGR00576">
    <property type="entry name" value="dut"/>
    <property type="match status" value="1"/>
</dbReference>
<evidence type="ECO:0000256" key="4">
    <source>
        <dbReference type="ARBA" id="ARBA00022801"/>
    </source>
</evidence>
<evidence type="ECO:0000256" key="5">
    <source>
        <dbReference type="ARBA" id="ARBA00022842"/>
    </source>
</evidence>
<dbReference type="PANTHER" id="PTHR11241:SF0">
    <property type="entry name" value="DEOXYURIDINE 5'-TRIPHOSPHATE NUCLEOTIDOHYDROLASE"/>
    <property type="match status" value="1"/>
</dbReference>
<comment type="function">
    <text evidence="8">This enzyme is involved in nucleotide metabolism: it produces dUMP, the immediate precursor of thymidine nucleotides and it decreases the intracellular concentration of dUTP so that uracil cannot be incorporated into DNA.</text>
</comment>
<evidence type="ECO:0000256" key="3">
    <source>
        <dbReference type="ARBA" id="ARBA00022723"/>
    </source>
</evidence>
<evidence type="ECO:0000313" key="11">
    <source>
        <dbReference type="EMBL" id="XBP91106.1"/>
    </source>
</evidence>
<keyword evidence="3 8" id="KW-0479">Metal-binding</keyword>
<dbReference type="HAMAP" id="MF_00116">
    <property type="entry name" value="dUTPase_bact"/>
    <property type="match status" value="1"/>
</dbReference>
<keyword evidence="5 8" id="KW-0460">Magnesium</keyword>
<dbReference type="CDD" id="cd07557">
    <property type="entry name" value="trimeric_dUTPase"/>
    <property type="match status" value="1"/>
</dbReference>
<dbReference type="InterPro" id="IPR008181">
    <property type="entry name" value="dUTPase"/>
</dbReference>
<evidence type="ECO:0000256" key="1">
    <source>
        <dbReference type="ARBA" id="ARBA00001946"/>
    </source>
</evidence>
<feature type="domain" description="dUTPase-like" evidence="10">
    <location>
        <begin position="16"/>
        <end position="146"/>
    </location>
</feature>
<keyword evidence="6 8" id="KW-0546">Nucleotide metabolism</keyword>
<evidence type="ECO:0000256" key="8">
    <source>
        <dbReference type="HAMAP-Rule" id="MF_00116"/>
    </source>
</evidence>
<dbReference type="GO" id="GO:0004170">
    <property type="term" value="F:dUTP diphosphatase activity"/>
    <property type="evidence" value="ECO:0007669"/>
    <property type="project" value="UniProtKB-UniRule"/>
</dbReference>
<feature type="region of interest" description="Disordered" evidence="9">
    <location>
        <begin position="129"/>
        <end position="187"/>
    </location>
</feature>
<reference evidence="12" key="2">
    <citation type="submission" date="2024-06" db="EMBL/GenBank/DDBJ databases">
        <title>Micromonospora mangrovi CCTCC AA 2012012 genome sequences.</title>
        <authorList>
            <person name="Gao J."/>
        </authorList>
    </citation>
    <scope>NUCLEOTIDE SEQUENCE</scope>
    <source>
        <strain evidence="12">CCTCC AA 2012012</strain>
    </source>
</reference>
<comment type="similarity">
    <text evidence="2 8">Belongs to the dUTPase family.</text>
</comment>
<comment type="pathway">
    <text evidence="8">Pyrimidine metabolism; dUMP biosynthesis; dUMP from dCTP (dUTP route): step 2/2.</text>
</comment>
<feature type="compositionally biased region" description="Gly residues" evidence="9">
    <location>
        <begin position="138"/>
        <end position="149"/>
    </location>
</feature>
<feature type="binding site" evidence="8">
    <location>
        <begin position="66"/>
        <end position="68"/>
    </location>
    <ligand>
        <name>substrate</name>
    </ligand>
</feature>
<evidence type="ECO:0000256" key="6">
    <source>
        <dbReference type="ARBA" id="ARBA00023080"/>
    </source>
</evidence>
<dbReference type="EMBL" id="CP157762">
    <property type="protein sequence ID" value="XBP91106.1"/>
    <property type="molecule type" value="Genomic_DNA"/>
</dbReference>
<feature type="binding site" evidence="8">
    <location>
        <position position="79"/>
    </location>
    <ligand>
        <name>substrate</name>
    </ligand>
</feature>
<reference evidence="11" key="1">
    <citation type="submission" date="2024-01" db="EMBL/GenBank/DDBJ databases">
        <title>The genome sequence of Micromonospora mangrovi CCTCC AA 2012012.</title>
        <authorList>
            <person name="Gao J."/>
        </authorList>
    </citation>
    <scope>NUCLEOTIDE SEQUENCE</scope>
    <source>
        <strain evidence="11">CCTCC AA 2012012</strain>
    </source>
</reference>
<dbReference type="EC" id="3.6.1.23" evidence="8"/>